<keyword evidence="4 7" id="KW-0808">Transferase</keyword>
<dbReference type="InterPro" id="IPR000836">
    <property type="entry name" value="PRTase_dom"/>
</dbReference>
<feature type="binding site" evidence="7">
    <location>
        <position position="144"/>
    </location>
    <ligand>
        <name>orotate</name>
        <dbReference type="ChEBI" id="CHEBI:30839"/>
    </ligand>
</feature>
<gene>
    <name evidence="7" type="primary">pyrE</name>
    <name evidence="9" type="ORF">ETP66_06695</name>
</gene>
<feature type="domain" description="Phosphoribosyltransferase" evidence="8">
    <location>
        <begin position="33"/>
        <end position="147"/>
    </location>
</feature>
<dbReference type="Gene3D" id="3.40.50.2020">
    <property type="match status" value="1"/>
</dbReference>
<dbReference type="UniPathway" id="UPA00070">
    <property type="reaction ID" value="UER00119"/>
</dbReference>
<dbReference type="HAMAP" id="MF_01208">
    <property type="entry name" value="PyrE"/>
    <property type="match status" value="1"/>
</dbReference>
<comment type="pathway">
    <text evidence="1 7">Pyrimidine metabolism; UMP biosynthesis via de novo pathway; UMP from orotate: step 1/2.</text>
</comment>
<dbReference type="PANTHER" id="PTHR19278">
    <property type="entry name" value="OROTATE PHOSPHORIBOSYLTRANSFERASE"/>
    <property type="match status" value="1"/>
</dbReference>
<protein>
    <recommendedName>
        <fullName evidence="2 7">Orotate phosphoribosyltransferase</fullName>
        <shortName evidence="7">OPRT</shortName>
        <shortName evidence="7">OPRTase</shortName>
        <ecNumber evidence="2 7">2.4.2.10</ecNumber>
    </recommendedName>
</protein>
<comment type="catalytic activity">
    <reaction evidence="7">
        <text>orotidine 5'-phosphate + diphosphate = orotate + 5-phospho-alpha-D-ribose 1-diphosphate</text>
        <dbReference type="Rhea" id="RHEA:10380"/>
        <dbReference type="ChEBI" id="CHEBI:30839"/>
        <dbReference type="ChEBI" id="CHEBI:33019"/>
        <dbReference type="ChEBI" id="CHEBI:57538"/>
        <dbReference type="ChEBI" id="CHEBI:58017"/>
        <dbReference type="EC" id="2.4.2.10"/>
    </reaction>
</comment>
<dbReference type="EMBL" id="SIJL01000007">
    <property type="protein sequence ID" value="TBH20492.1"/>
    <property type="molecule type" value="Genomic_DNA"/>
</dbReference>
<sequence>MDVLELYRRTGALLQGHFLLRSGLHTPFFLQSAALLQHPLYAEAVGEALGRLFEDERVDFVIGPALGGVVLSFVVAKALGARALFAEKDGQGGMTLRRGLTVNPGDRFLAVEDVVTTGESVRKAIQAAEARGGVLVGVGAIVDRSGGKAAFGVPFRVLLELEVPQYPEEACPLCREELPLEEV</sequence>
<comment type="function">
    <text evidence="7">Catalyzes the transfer of a ribosyl phosphate group from 5-phosphoribose 1-diphosphate to orotate, leading to the formation of orotidine monophosphate (OMP).</text>
</comment>
<evidence type="ECO:0000256" key="6">
    <source>
        <dbReference type="ARBA" id="ARBA00022975"/>
    </source>
</evidence>
<evidence type="ECO:0000256" key="7">
    <source>
        <dbReference type="HAMAP-Rule" id="MF_01208"/>
    </source>
</evidence>
<evidence type="ECO:0000256" key="2">
    <source>
        <dbReference type="ARBA" id="ARBA00011971"/>
    </source>
</evidence>
<dbReference type="PANTHER" id="PTHR19278:SF9">
    <property type="entry name" value="URIDINE 5'-MONOPHOSPHATE SYNTHASE"/>
    <property type="match status" value="1"/>
</dbReference>
<dbReference type="CDD" id="cd06223">
    <property type="entry name" value="PRTases_typeI"/>
    <property type="match status" value="1"/>
</dbReference>
<dbReference type="InterPro" id="IPR029057">
    <property type="entry name" value="PRTase-like"/>
</dbReference>
<evidence type="ECO:0000256" key="5">
    <source>
        <dbReference type="ARBA" id="ARBA00022842"/>
    </source>
</evidence>
<evidence type="ECO:0000256" key="4">
    <source>
        <dbReference type="ARBA" id="ARBA00022679"/>
    </source>
</evidence>
<dbReference type="SUPFAM" id="SSF53271">
    <property type="entry name" value="PRTase-like"/>
    <property type="match status" value="1"/>
</dbReference>
<dbReference type="NCBIfam" id="TIGR01367">
    <property type="entry name" value="pyrE_Therm"/>
    <property type="match status" value="1"/>
</dbReference>
<feature type="binding site" description="in other chain" evidence="7">
    <location>
        <begin position="112"/>
        <end position="120"/>
    </location>
    <ligand>
        <name>5-phospho-alpha-D-ribose 1-diphosphate</name>
        <dbReference type="ChEBI" id="CHEBI:58017"/>
        <note>ligand shared between dimeric partners</note>
    </ligand>
</feature>
<feature type="binding site" description="in other chain" evidence="7">
    <location>
        <position position="21"/>
    </location>
    <ligand>
        <name>5-phospho-alpha-D-ribose 1-diphosphate</name>
        <dbReference type="ChEBI" id="CHEBI:58017"/>
        <note>ligand shared between dimeric partners</note>
    </ligand>
</feature>
<evidence type="ECO:0000259" key="8">
    <source>
        <dbReference type="Pfam" id="PF00156"/>
    </source>
</evidence>
<dbReference type="EC" id="2.4.2.10" evidence="2 7"/>
<evidence type="ECO:0000256" key="3">
    <source>
        <dbReference type="ARBA" id="ARBA00022676"/>
    </source>
</evidence>
<keyword evidence="5 7" id="KW-0460">Magnesium</keyword>
<dbReference type="Proteomes" id="UP000292858">
    <property type="component" value="Unassembled WGS sequence"/>
</dbReference>
<dbReference type="GO" id="GO:0019856">
    <property type="term" value="P:pyrimidine nucleobase biosynthetic process"/>
    <property type="evidence" value="ECO:0007669"/>
    <property type="project" value="InterPro"/>
</dbReference>
<keyword evidence="6 7" id="KW-0665">Pyrimidine biosynthesis</keyword>
<keyword evidence="3 7" id="KW-0328">Glycosyltransferase</keyword>
<dbReference type="InterPro" id="IPR023031">
    <property type="entry name" value="OPRT"/>
</dbReference>
<reference evidence="9 10" key="1">
    <citation type="submission" date="2019-02" db="EMBL/GenBank/DDBJ databases">
        <title>Thermus sp. a novel from hot spring.</title>
        <authorList>
            <person name="Zhao Z."/>
        </authorList>
    </citation>
    <scope>NUCLEOTIDE SEQUENCE [LARGE SCALE GENOMIC DNA]</scope>
    <source>
        <strain evidence="9 10">CFH 72773T</strain>
    </source>
</reference>
<dbReference type="AlphaFoldDB" id="A0A4Q9B558"/>
<dbReference type="RefSeq" id="WP_130841806.1">
    <property type="nucleotide sequence ID" value="NZ_SIJL01000007.1"/>
</dbReference>
<dbReference type="OrthoDB" id="9802134at2"/>
<evidence type="ECO:0000256" key="1">
    <source>
        <dbReference type="ARBA" id="ARBA00004889"/>
    </source>
</evidence>
<comment type="caution">
    <text evidence="9">The sequence shown here is derived from an EMBL/GenBank/DDBJ whole genome shotgun (WGS) entry which is preliminary data.</text>
</comment>
<dbReference type="InterPro" id="IPR006273">
    <property type="entry name" value="Orotate_PRibTrfase_bac"/>
</dbReference>
<dbReference type="GO" id="GO:0004588">
    <property type="term" value="F:orotate phosphoribosyltransferase activity"/>
    <property type="evidence" value="ECO:0007669"/>
    <property type="project" value="UniProtKB-UniRule"/>
</dbReference>
<proteinExistence type="inferred from homology"/>
<feature type="binding site" description="in other chain" evidence="7">
    <location>
        <position position="88"/>
    </location>
    <ligand>
        <name>5-phospho-alpha-D-ribose 1-diphosphate</name>
        <dbReference type="ChEBI" id="CHEBI:58017"/>
        <note>ligand shared between dimeric partners</note>
    </ligand>
</feature>
<dbReference type="GO" id="GO:0044205">
    <property type="term" value="P:'de novo' UMP biosynthetic process"/>
    <property type="evidence" value="ECO:0007669"/>
    <property type="project" value="UniProtKB-UniRule"/>
</dbReference>
<dbReference type="Pfam" id="PF00156">
    <property type="entry name" value="Pribosyltran"/>
    <property type="match status" value="1"/>
</dbReference>
<comment type="subunit">
    <text evidence="7">Homodimer.</text>
</comment>
<dbReference type="GO" id="GO:0000287">
    <property type="term" value="F:magnesium ion binding"/>
    <property type="evidence" value="ECO:0007669"/>
    <property type="project" value="UniProtKB-UniRule"/>
</dbReference>
<feature type="binding site" evidence="7">
    <location>
        <position position="116"/>
    </location>
    <ligand>
        <name>orotate</name>
        <dbReference type="ChEBI" id="CHEBI:30839"/>
    </ligand>
</feature>
<evidence type="ECO:0000313" key="9">
    <source>
        <dbReference type="EMBL" id="TBH20492.1"/>
    </source>
</evidence>
<name>A0A4Q9B558_9DEIN</name>
<comment type="caution">
    <text evidence="7">Lacks conserved residue(s) required for the propagation of feature annotation.</text>
</comment>
<comment type="similarity">
    <text evidence="7">Belongs to the purine/pyrimidine phosphoribosyltransferase family. PyrE subfamily.</text>
</comment>
<evidence type="ECO:0000313" key="10">
    <source>
        <dbReference type="Proteomes" id="UP000292858"/>
    </source>
</evidence>
<organism evidence="9 10">
    <name type="scientific">Thermus thermamylovorans</name>
    <dbReference type="NCBI Taxonomy" id="2509362"/>
    <lineage>
        <taxon>Bacteria</taxon>
        <taxon>Thermotogati</taxon>
        <taxon>Deinococcota</taxon>
        <taxon>Deinococci</taxon>
        <taxon>Thermales</taxon>
        <taxon>Thermaceae</taxon>
        <taxon>Thermus</taxon>
    </lineage>
</organism>
<comment type="cofactor">
    <cofactor evidence="7">
        <name>Mg(2+)</name>
        <dbReference type="ChEBI" id="CHEBI:18420"/>
    </cofactor>
</comment>
<keyword evidence="10" id="KW-1185">Reference proteome</keyword>
<accession>A0A4Q9B558</accession>